<protein>
    <submittedName>
        <fullName evidence="1">Uncharacterized protein</fullName>
    </submittedName>
</protein>
<comment type="caution">
    <text evidence="1">The sequence shown here is derived from an EMBL/GenBank/DDBJ whole genome shotgun (WGS) entry which is preliminary data.</text>
</comment>
<dbReference type="Proteomes" id="UP001430953">
    <property type="component" value="Unassembled WGS sequence"/>
</dbReference>
<accession>A0AAW2G1N0</accession>
<gene>
    <name evidence="1" type="ORF">PUN28_007030</name>
</gene>
<proteinExistence type="predicted"/>
<evidence type="ECO:0000313" key="1">
    <source>
        <dbReference type="EMBL" id="KAL0121963.1"/>
    </source>
</evidence>
<dbReference type="AlphaFoldDB" id="A0AAW2G1N0"/>
<keyword evidence="2" id="KW-1185">Reference proteome</keyword>
<name>A0AAW2G1N0_9HYME</name>
<evidence type="ECO:0000313" key="2">
    <source>
        <dbReference type="Proteomes" id="UP001430953"/>
    </source>
</evidence>
<sequence length="190" mass="21414">MQLTRSFFSSPKSRANESGCQRFISKALATSDTITGCPHITSSSVSIFDFLPDLATLFCAALFTVPLELFVGEFDLDPPLPFDLCDGRMSNSRNVEFIYLLLFLYLLLNVSVENGHRVAFNQISKNFVRLRRDYERTSTVLRRRLSPAMICVSMSRSGSCTCLFVHKSHEKSSLSFPLSPQILTVPFLRP</sequence>
<reference evidence="1 2" key="1">
    <citation type="submission" date="2023-03" db="EMBL/GenBank/DDBJ databases">
        <title>High recombination rates correlate with genetic variation in Cardiocondyla obscurior ants.</title>
        <authorList>
            <person name="Errbii M."/>
        </authorList>
    </citation>
    <scope>NUCLEOTIDE SEQUENCE [LARGE SCALE GENOMIC DNA]</scope>
    <source>
        <strain evidence="1">Alpha-2009</strain>
        <tissue evidence="1">Whole body</tissue>
    </source>
</reference>
<dbReference type="EMBL" id="JADYXP020000006">
    <property type="protein sequence ID" value="KAL0121963.1"/>
    <property type="molecule type" value="Genomic_DNA"/>
</dbReference>
<organism evidence="1 2">
    <name type="scientific">Cardiocondyla obscurior</name>
    <dbReference type="NCBI Taxonomy" id="286306"/>
    <lineage>
        <taxon>Eukaryota</taxon>
        <taxon>Metazoa</taxon>
        <taxon>Ecdysozoa</taxon>
        <taxon>Arthropoda</taxon>
        <taxon>Hexapoda</taxon>
        <taxon>Insecta</taxon>
        <taxon>Pterygota</taxon>
        <taxon>Neoptera</taxon>
        <taxon>Endopterygota</taxon>
        <taxon>Hymenoptera</taxon>
        <taxon>Apocrita</taxon>
        <taxon>Aculeata</taxon>
        <taxon>Formicoidea</taxon>
        <taxon>Formicidae</taxon>
        <taxon>Myrmicinae</taxon>
        <taxon>Cardiocondyla</taxon>
    </lineage>
</organism>